<dbReference type="GO" id="GO:0005829">
    <property type="term" value="C:cytosol"/>
    <property type="evidence" value="ECO:0007669"/>
    <property type="project" value="TreeGrafter"/>
</dbReference>
<dbReference type="InterPro" id="IPR051695">
    <property type="entry name" value="Phosphoglycerate_Mutase"/>
</dbReference>
<feature type="binding site" evidence="3">
    <location>
        <position position="71"/>
    </location>
    <ligand>
        <name>substrate</name>
    </ligand>
</feature>
<evidence type="ECO:0008006" key="6">
    <source>
        <dbReference type="Google" id="ProtNLM"/>
    </source>
</evidence>
<comment type="caution">
    <text evidence="4">The sequence shown here is derived from an EMBL/GenBank/DDBJ whole genome shotgun (WGS) entry which is preliminary data.</text>
</comment>
<proteinExistence type="predicted"/>
<dbReference type="CDD" id="cd07067">
    <property type="entry name" value="HP_PGM_like"/>
    <property type="match status" value="1"/>
</dbReference>
<dbReference type="InterPro" id="IPR013078">
    <property type="entry name" value="His_Pase_superF_clade-1"/>
</dbReference>
<dbReference type="InterPro" id="IPR029033">
    <property type="entry name" value="His_PPase_superfam"/>
</dbReference>
<dbReference type="GO" id="GO:0004331">
    <property type="term" value="F:fructose-2,6-bisphosphate 2-phosphatase activity"/>
    <property type="evidence" value="ECO:0007669"/>
    <property type="project" value="TreeGrafter"/>
</dbReference>
<dbReference type="PANTHER" id="PTHR46517">
    <property type="entry name" value="FRUCTOSE-2,6-BISPHOSPHATASE TIGAR"/>
    <property type="match status" value="1"/>
</dbReference>
<reference evidence="4 5" key="1">
    <citation type="submission" date="2015-03" db="EMBL/GenBank/DDBJ databases">
        <authorList>
            <person name="Hassan Y.I."/>
            <person name="Lepp D."/>
            <person name="Li X.-Z."/>
            <person name="Zhou T."/>
        </authorList>
    </citation>
    <scope>NUCLEOTIDE SEQUENCE [LARGE SCALE GENOMIC DNA]</scope>
    <source>
        <strain evidence="4 5">BD-c194</strain>
    </source>
</reference>
<dbReference type="SMART" id="SM00855">
    <property type="entry name" value="PGAM"/>
    <property type="match status" value="1"/>
</dbReference>
<sequence>MTSFIWPDFYFARHGETDWNRERRYQGTRDIPLNATGRSQADAQGELLRDLLERDEVDPASLNWFASPLSRASETMERIRAAFDVELPPVNYDKRLIEISFGELEGRLHAEINREAALAPGERDASYWHFRPTDGENYDDVAARLLDFAELLTDNAVVVAHGGVFRVLRHLVEGAPHGEVINWPPPQGAIAHFSKGVMAMHMADGPWE</sequence>
<dbReference type="GO" id="GO:0043456">
    <property type="term" value="P:regulation of pentose-phosphate shunt"/>
    <property type="evidence" value="ECO:0007669"/>
    <property type="project" value="TreeGrafter"/>
</dbReference>
<protein>
    <recommendedName>
        <fullName evidence="6">Phosphoglycerate mutase</fullName>
    </recommendedName>
</protein>
<dbReference type="Proteomes" id="UP000033632">
    <property type="component" value="Unassembled WGS sequence"/>
</dbReference>
<evidence type="ECO:0000256" key="1">
    <source>
        <dbReference type="ARBA" id="ARBA00022801"/>
    </source>
</evidence>
<dbReference type="Pfam" id="PF00300">
    <property type="entry name" value="His_Phos_1"/>
    <property type="match status" value="1"/>
</dbReference>
<dbReference type="GO" id="GO:0045820">
    <property type="term" value="P:negative regulation of glycolytic process"/>
    <property type="evidence" value="ECO:0007669"/>
    <property type="project" value="TreeGrafter"/>
</dbReference>
<keyword evidence="5" id="KW-1185">Reference proteome</keyword>
<dbReference type="RefSeq" id="WP_046109745.1">
    <property type="nucleotide sequence ID" value="NZ_JZEX01000137.1"/>
</dbReference>
<organism evidence="4 5">
    <name type="scientific">Devosia geojensis</name>
    <dbReference type="NCBI Taxonomy" id="443610"/>
    <lineage>
        <taxon>Bacteria</taxon>
        <taxon>Pseudomonadati</taxon>
        <taxon>Pseudomonadota</taxon>
        <taxon>Alphaproteobacteria</taxon>
        <taxon>Hyphomicrobiales</taxon>
        <taxon>Devosiaceae</taxon>
        <taxon>Devosia</taxon>
    </lineage>
</organism>
<dbReference type="SUPFAM" id="SSF53254">
    <property type="entry name" value="Phosphoglycerate mutase-like"/>
    <property type="match status" value="1"/>
</dbReference>
<dbReference type="PANTHER" id="PTHR46517:SF1">
    <property type="entry name" value="FRUCTOSE-2,6-BISPHOSPHATASE TIGAR"/>
    <property type="match status" value="1"/>
</dbReference>
<feature type="binding site" evidence="3">
    <location>
        <begin position="13"/>
        <end position="20"/>
    </location>
    <ligand>
        <name>substrate</name>
    </ligand>
</feature>
<dbReference type="Gene3D" id="3.40.50.1240">
    <property type="entry name" value="Phosphoglycerate mutase-like"/>
    <property type="match status" value="1"/>
</dbReference>
<accession>A0A0F5FPE6</accession>
<dbReference type="AlphaFoldDB" id="A0A0F5FPE6"/>
<dbReference type="OrthoDB" id="9781415at2"/>
<dbReference type="STRING" id="443610.VE25_16460"/>
<gene>
    <name evidence="4" type="ORF">VE25_16460</name>
</gene>
<dbReference type="PATRIC" id="fig|443610.3.peg.1584"/>
<keyword evidence="1" id="KW-0378">Hydrolase</keyword>
<feature type="active site" description="Tele-phosphohistidine intermediate" evidence="2">
    <location>
        <position position="14"/>
    </location>
</feature>
<dbReference type="EMBL" id="JZEX01000137">
    <property type="protein sequence ID" value="KKB10716.1"/>
    <property type="molecule type" value="Genomic_DNA"/>
</dbReference>
<evidence type="ECO:0000313" key="4">
    <source>
        <dbReference type="EMBL" id="KKB10716.1"/>
    </source>
</evidence>
<feature type="active site" description="Proton donor/acceptor" evidence="2">
    <location>
        <position position="98"/>
    </location>
</feature>
<evidence type="ECO:0000313" key="5">
    <source>
        <dbReference type="Proteomes" id="UP000033632"/>
    </source>
</evidence>
<name>A0A0F5FPE6_9HYPH</name>
<evidence type="ECO:0000256" key="2">
    <source>
        <dbReference type="PIRSR" id="PIRSR613078-1"/>
    </source>
</evidence>
<evidence type="ECO:0000256" key="3">
    <source>
        <dbReference type="PIRSR" id="PIRSR613078-2"/>
    </source>
</evidence>